<reference evidence="1" key="1">
    <citation type="journal article" date="2021" name="Nat. Commun.">
        <title>Genomic analyses provide insights into spinach domestication and the genetic basis of agronomic traits.</title>
        <authorList>
            <person name="Cai X."/>
            <person name="Sun X."/>
            <person name="Xu C."/>
            <person name="Sun H."/>
            <person name="Wang X."/>
            <person name="Ge C."/>
            <person name="Zhang Z."/>
            <person name="Wang Q."/>
            <person name="Fei Z."/>
            <person name="Jiao C."/>
            <person name="Wang Q."/>
        </authorList>
    </citation>
    <scope>NUCLEOTIDE SEQUENCE [LARGE SCALE GENOMIC DNA]</scope>
    <source>
        <strain evidence="1">cv. Varoflay</strain>
    </source>
</reference>
<organism evidence="1 2">
    <name type="scientific">Spinacia oleracea</name>
    <name type="common">Spinach</name>
    <dbReference type="NCBI Taxonomy" id="3562"/>
    <lineage>
        <taxon>Eukaryota</taxon>
        <taxon>Viridiplantae</taxon>
        <taxon>Streptophyta</taxon>
        <taxon>Embryophyta</taxon>
        <taxon>Tracheophyta</taxon>
        <taxon>Spermatophyta</taxon>
        <taxon>Magnoliopsida</taxon>
        <taxon>eudicotyledons</taxon>
        <taxon>Gunneridae</taxon>
        <taxon>Pentapetalae</taxon>
        <taxon>Caryophyllales</taxon>
        <taxon>Chenopodiaceae</taxon>
        <taxon>Chenopodioideae</taxon>
        <taxon>Anserineae</taxon>
        <taxon>Spinacia</taxon>
    </lineage>
</organism>
<dbReference type="GeneID" id="110779160"/>
<gene>
    <name evidence="2" type="primary">LOC110779160</name>
</gene>
<accession>A0A9R0HYE9</accession>
<proteinExistence type="predicted"/>
<dbReference type="Proteomes" id="UP000813463">
    <property type="component" value="Chromosome 3"/>
</dbReference>
<dbReference type="RefSeq" id="XP_021839382.2">
    <property type="nucleotide sequence ID" value="XM_021983690.2"/>
</dbReference>
<name>A0A9R0HYE9_SPIOL</name>
<dbReference type="KEGG" id="soe:110779160"/>
<reference evidence="2" key="2">
    <citation type="submission" date="2025-08" db="UniProtKB">
        <authorList>
            <consortium name="RefSeq"/>
        </authorList>
    </citation>
    <scope>IDENTIFICATION</scope>
    <source>
        <tissue evidence="2">Leaf</tissue>
    </source>
</reference>
<dbReference type="AlphaFoldDB" id="A0A9R0HYE9"/>
<sequence length="136" mass="15959">MGGMGFRDLRYFNQALLAKQCFRLSMETRSLLSCVLKARYYKHSNLVETRRGYDPSYTWRSMWGEKSLLLEGLKWRVGNGLSIKVWYEAWMPGNGTHFIPTPRVDSDMALRVSDLIDYENQCWNGSMIKEVFVEEE</sequence>
<evidence type="ECO:0000313" key="2">
    <source>
        <dbReference type="RefSeq" id="XP_021839382.2"/>
    </source>
</evidence>
<evidence type="ECO:0000313" key="1">
    <source>
        <dbReference type="Proteomes" id="UP000813463"/>
    </source>
</evidence>
<protein>
    <submittedName>
        <fullName evidence="2">Uncharacterized mitochondrial protein AtMg00310-like</fullName>
    </submittedName>
</protein>
<keyword evidence="1" id="KW-1185">Reference proteome</keyword>